<dbReference type="EMBL" id="UINC01166060">
    <property type="protein sequence ID" value="SVD67804.1"/>
    <property type="molecule type" value="Genomic_DNA"/>
</dbReference>
<sequence length="268" mass="32698">KKNKITRDIKIILIGSGKCIKQKKDFSFFKIIEYNDSNYEYLKKMEYLKQNDFNQSAYKHNNFNIELYDNVKKVFFNNLDIENFYDIYHNYKILLPLLIHENYKNVLKKNIKNQKNLKKCILKISDNILFSEQIDEYIFNRHKWNLQKIYSIISCQYISYIINDFKLKTKRTDIKIEYTKILTKNSTKSSNMRNYINIFNKIMVIHNFDYTLIKFINKILLIHLTNNKVNYEKQLLNLGYIKNDFLKIIRNTNEYYYINNLDEIKKLI</sequence>
<protein>
    <submittedName>
        <fullName evidence="1">Uncharacterized protein</fullName>
    </submittedName>
</protein>
<dbReference type="GO" id="GO:0006260">
    <property type="term" value="P:DNA replication"/>
    <property type="evidence" value="ECO:0007669"/>
    <property type="project" value="InterPro"/>
</dbReference>
<feature type="non-terminal residue" evidence="1">
    <location>
        <position position="1"/>
    </location>
</feature>
<proteinExistence type="predicted"/>
<dbReference type="SUPFAM" id="SSF48019">
    <property type="entry name" value="post-AAA+ oligomerization domain-like"/>
    <property type="match status" value="1"/>
</dbReference>
<dbReference type="Gene3D" id="1.20.272.10">
    <property type="match status" value="1"/>
</dbReference>
<dbReference type="GO" id="GO:0003677">
    <property type="term" value="F:DNA binding"/>
    <property type="evidence" value="ECO:0007669"/>
    <property type="project" value="InterPro"/>
</dbReference>
<name>A0A382XA98_9ZZZZ</name>
<reference evidence="1" key="1">
    <citation type="submission" date="2018-05" db="EMBL/GenBank/DDBJ databases">
        <authorList>
            <person name="Lanie J.A."/>
            <person name="Ng W.-L."/>
            <person name="Kazmierczak K.M."/>
            <person name="Andrzejewski T.M."/>
            <person name="Davidsen T.M."/>
            <person name="Wayne K.J."/>
            <person name="Tettelin H."/>
            <person name="Glass J.I."/>
            <person name="Rusch D."/>
            <person name="Podicherti R."/>
            <person name="Tsui H.-C.T."/>
            <person name="Winkler M.E."/>
        </authorList>
    </citation>
    <scope>NUCLEOTIDE SEQUENCE</scope>
</reference>
<organism evidence="1">
    <name type="scientific">marine metagenome</name>
    <dbReference type="NCBI Taxonomy" id="408172"/>
    <lineage>
        <taxon>unclassified sequences</taxon>
        <taxon>metagenomes</taxon>
        <taxon>ecological metagenomes</taxon>
    </lineage>
</organism>
<evidence type="ECO:0000313" key="1">
    <source>
        <dbReference type="EMBL" id="SVD67804.1"/>
    </source>
</evidence>
<gene>
    <name evidence="1" type="ORF">METZ01_LOCUS420658</name>
</gene>
<dbReference type="InterPro" id="IPR008921">
    <property type="entry name" value="DNA_pol3_clamp-load_cplx_C"/>
</dbReference>
<accession>A0A382XA98</accession>
<dbReference type="AlphaFoldDB" id="A0A382XA98"/>